<keyword evidence="2" id="KW-1185">Reference proteome</keyword>
<sequence length="177" mass="19889">MQLLVNSASAEFYENNATAEVYENKATAEFYENNATAEFDLIMVISKQQLCYHPLPSKPVYENKATAEFYENNATAEFDLIMLFTIQTVSQATSVSYANDIVSFNTSVSICPPALNVFVIIQTLLAEPLGSLAMVQVRQLRSEREVKSDSSWVVLCLSTASVFRVIVDVVIYFRHLY</sequence>
<proteinExistence type="predicted"/>
<gene>
    <name evidence="1" type="ORF">F511_26109</name>
</gene>
<organism evidence="1 2">
    <name type="scientific">Dorcoceras hygrometricum</name>
    <dbReference type="NCBI Taxonomy" id="472368"/>
    <lineage>
        <taxon>Eukaryota</taxon>
        <taxon>Viridiplantae</taxon>
        <taxon>Streptophyta</taxon>
        <taxon>Embryophyta</taxon>
        <taxon>Tracheophyta</taxon>
        <taxon>Spermatophyta</taxon>
        <taxon>Magnoliopsida</taxon>
        <taxon>eudicotyledons</taxon>
        <taxon>Gunneridae</taxon>
        <taxon>Pentapetalae</taxon>
        <taxon>asterids</taxon>
        <taxon>lamiids</taxon>
        <taxon>Lamiales</taxon>
        <taxon>Gesneriaceae</taxon>
        <taxon>Didymocarpoideae</taxon>
        <taxon>Trichosporeae</taxon>
        <taxon>Loxocarpinae</taxon>
        <taxon>Dorcoceras</taxon>
    </lineage>
</organism>
<reference evidence="1 2" key="1">
    <citation type="journal article" date="2015" name="Proc. Natl. Acad. Sci. U.S.A.">
        <title>The resurrection genome of Boea hygrometrica: A blueprint for survival of dehydration.</title>
        <authorList>
            <person name="Xiao L."/>
            <person name="Yang G."/>
            <person name="Zhang L."/>
            <person name="Yang X."/>
            <person name="Zhao S."/>
            <person name="Ji Z."/>
            <person name="Zhou Q."/>
            <person name="Hu M."/>
            <person name="Wang Y."/>
            <person name="Chen M."/>
            <person name="Xu Y."/>
            <person name="Jin H."/>
            <person name="Xiao X."/>
            <person name="Hu G."/>
            <person name="Bao F."/>
            <person name="Hu Y."/>
            <person name="Wan P."/>
            <person name="Li L."/>
            <person name="Deng X."/>
            <person name="Kuang T."/>
            <person name="Xiang C."/>
            <person name="Zhu J.K."/>
            <person name="Oliver M.J."/>
            <person name="He Y."/>
        </authorList>
    </citation>
    <scope>NUCLEOTIDE SEQUENCE [LARGE SCALE GENOMIC DNA]</scope>
    <source>
        <strain evidence="2">cv. XS01</strain>
    </source>
</reference>
<dbReference type="AlphaFoldDB" id="A0A2Z7AGD7"/>
<evidence type="ECO:0000313" key="1">
    <source>
        <dbReference type="EMBL" id="KZV18324.1"/>
    </source>
</evidence>
<accession>A0A2Z7AGD7</accession>
<dbReference type="Proteomes" id="UP000250235">
    <property type="component" value="Unassembled WGS sequence"/>
</dbReference>
<dbReference type="EMBL" id="KV017473">
    <property type="protein sequence ID" value="KZV18324.1"/>
    <property type="molecule type" value="Genomic_DNA"/>
</dbReference>
<evidence type="ECO:0000313" key="2">
    <source>
        <dbReference type="Proteomes" id="UP000250235"/>
    </source>
</evidence>
<name>A0A2Z7AGD7_9LAMI</name>
<protein>
    <submittedName>
        <fullName evidence="1">ABC transporter B family member 15-like</fullName>
    </submittedName>
</protein>